<gene>
    <name evidence="5" type="ORF">MUK42_05619</name>
</gene>
<feature type="domain" description="SH2" evidence="4">
    <location>
        <begin position="478"/>
        <end position="565"/>
    </location>
</feature>
<evidence type="ECO:0000256" key="1">
    <source>
        <dbReference type="ARBA" id="ARBA00022999"/>
    </source>
</evidence>
<dbReference type="InterPro" id="IPR001217">
    <property type="entry name" value="STAT"/>
</dbReference>
<organism evidence="5 6">
    <name type="scientific">Musa troglodytarum</name>
    <name type="common">fe'i banana</name>
    <dbReference type="NCBI Taxonomy" id="320322"/>
    <lineage>
        <taxon>Eukaryota</taxon>
        <taxon>Viridiplantae</taxon>
        <taxon>Streptophyta</taxon>
        <taxon>Embryophyta</taxon>
        <taxon>Tracheophyta</taxon>
        <taxon>Spermatophyta</taxon>
        <taxon>Magnoliopsida</taxon>
        <taxon>Liliopsida</taxon>
        <taxon>Zingiberales</taxon>
        <taxon>Musaceae</taxon>
        <taxon>Musa</taxon>
    </lineage>
</organism>
<dbReference type="PANTHER" id="PTHR11801">
    <property type="entry name" value="SIGNAL TRANSDUCER AND ACTIVATOR OF TRANSCRIPTION"/>
    <property type="match status" value="1"/>
</dbReference>
<dbReference type="AlphaFoldDB" id="A0A9E7EJH3"/>
<dbReference type="Proteomes" id="UP001055439">
    <property type="component" value="Chromosome 10"/>
</dbReference>
<dbReference type="InterPro" id="IPR036860">
    <property type="entry name" value="SH2_dom_sf"/>
</dbReference>
<dbReference type="InterPro" id="IPR000980">
    <property type="entry name" value="SH2"/>
</dbReference>
<dbReference type="SUPFAM" id="SSF49899">
    <property type="entry name" value="Concanavalin A-like lectins/glucanases"/>
    <property type="match status" value="1"/>
</dbReference>
<evidence type="ECO:0000259" key="4">
    <source>
        <dbReference type="PROSITE" id="PS50001"/>
    </source>
</evidence>
<dbReference type="Gene3D" id="3.30.505.10">
    <property type="entry name" value="SH2 domain"/>
    <property type="match status" value="1"/>
</dbReference>
<evidence type="ECO:0000313" key="5">
    <source>
        <dbReference type="EMBL" id="URD78544.1"/>
    </source>
</evidence>
<feature type="region of interest" description="Disordered" evidence="3">
    <location>
        <begin position="18"/>
        <end position="40"/>
    </location>
</feature>
<dbReference type="InterPro" id="IPR013320">
    <property type="entry name" value="ConA-like_dom_sf"/>
</dbReference>
<protein>
    <recommendedName>
        <fullName evidence="4">SH2 domain-containing protein</fullName>
    </recommendedName>
</protein>
<keyword evidence="1 2" id="KW-0727">SH2 domain</keyword>
<evidence type="ECO:0000256" key="2">
    <source>
        <dbReference type="PROSITE-ProRule" id="PRU00191"/>
    </source>
</evidence>
<name>A0A9E7EJH3_9LILI</name>
<feature type="compositionally biased region" description="Acidic residues" evidence="3">
    <location>
        <begin position="28"/>
        <end position="39"/>
    </location>
</feature>
<keyword evidence="6" id="KW-1185">Reference proteome</keyword>
<dbReference type="GO" id="GO:0003700">
    <property type="term" value="F:DNA-binding transcription factor activity"/>
    <property type="evidence" value="ECO:0007669"/>
    <property type="project" value="InterPro"/>
</dbReference>
<proteinExistence type="predicted"/>
<dbReference type="PROSITE" id="PS50001">
    <property type="entry name" value="SH2"/>
    <property type="match status" value="1"/>
</dbReference>
<sequence length="565" mass="62929">MADGEQCREEQYAKLEDLRISLDRGGAGEEEGGDGEGEGEQGGGFGFSLCFWIYLSGSARPSSIILKQKTSESEDEVPFLVLNEENKLILLPLVLIHKEAPSSENPFPWTDMFHTAAEMDCPLEKWFHIGCQVAENYMRLHVDGKLVGEKSLFVLSSEHCQDDMKKIILVGNDGNLGGYIYHVQVLPISASISDQFVKNPPAKLSLDNSCILDGVEEGGDGVWSIVGGKASCRRNFSLEVVLLDAFGRSVHREMEVVASLLYADSGTPVEKTRDDAEAPLLTSCDGLEYPSTDRPVMLLRGRATFKLKISQLSSKCDNRLFRVCFHPLHGQRYPFLEAYSCPIRCISRNRSNRTLGFGKRSLSTTVLLDEIHLLKASDGLQAIRDVYGNGQLKASNQSDLKCSPQSKHFKVEDNRSTTEAVANGSSEQDLEILHGIAGCGDDLGREEFDRMWYWLYPVAFALSKDRINRIWKCLSPKWIEGFVTREEAESALKGPGGLQKTGTFVLRFPTSRSWPHPDAGSLIVAYVGTDCIIHHRLLSLDHRDRDSRLLQDLLLEEPELSQLGR</sequence>
<dbReference type="GO" id="GO:0007165">
    <property type="term" value="P:signal transduction"/>
    <property type="evidence" value="ECO:0007669"/>
    <property type="project" value="InterPro"/>
</dbReference>
<evidence type="ECO:0000313" key="6">
    <source>
        <dbReference type="Proteomes" id="UP001055439"/>
    </source>
</evidence>
<reference evidence="5" key="1">
    <citation type="submission" date="2022-05" db="EMBL/GenBank/DDBJ databases">
        <title>The Musa troglodytarum L. genome provides insights into the mechanism of non-climacteric behaviour and enrichment of carotenoids.</title>
        <authorList>
            <person name="Wang J."/>
        </authorList>
    </citation>
    <scope>NUCLEOTIDE SEQUENCE</scope>
    <source>
        <tissue evidence="5">Leaf</tissue>
    </source>
</reference>
<accession>A0A9E7EJH3</accession>
<dbReference type="SUPFAM" id="SSF55550">
    <property type="entry name" value="SH2 domain"/>
    <property type="match status" value="1"/>
</dbReference>
<dbReference type="OrthoDB" id="10263919at2759"/>
<evidence type="ECO:0000256" key="3">
    <source>
        <dbReference type="SAM" id="MobiDB-lite"/>
    </source>
</evidence>
<dbReference type="FunFam" id="3.30.505.10:FF:000086">
    <property type="entry name" value="SH2 domain protein B"/>
    <property type="match status" value="1"/>
</dbReference>
<dbReference type="EMBL" id="CP097503">
    <property type="protein sequence ID" value="URD78544.1"/>
    <property type="molecule type" value="Genomic_DNA"/>
</dbReference>